<reference evidence="2 3" key="1">
    <citation type="submission" date="2007-10" db="EMBL/GenBank/DDBJ databases">
        <authorList>
            <person name="Wagner-Dobler I."/>
            <person name="Ferriera S."/>
            <person name="Johnson J."/>
            <person name="Kravitz S."/>
            <person name="Beeson K."/>
            <person name="Sutton G."/>
            <person name="Rogers Y.-H."/>
            <person name="Friedman R."/>
            <person name="Frazier M."/>
            <person name="Venter J.C."/>
        </authorList>
    </citation>
    <scope>NUCLEOTIDE SEQUENCE [LARGE SCALE GENOMIC DNA]</scope>
    <source>
        <strain evidence="2 3">DFL-43</strain>
    </source>
</reference>
<keyword evidence="3" id="KW-1185">Reference proteome</keyword>
<dbReference type="eggNOG" id="ENOG5030155">
    <property type="taxonomic scope" value="Bacteria"/>
</dbReference>
<sequence length="164" mass="17549">MSRLTTSIFAATSAAFLSMALAGCQTESPSKPSRPAVPANFSSLMPPQSLLRNDTIEAASHDRNSSRLAYVGVWAKSGDACAMMDQTAFEGYAVITPVSLRHPGETCSFEPGAPGQGYLQLEASCKIKRKTRKRTITIAMANSSAMTLSIDGQSQTLTRCHMLK</sequence>
<reference evidence="2 3" key="2">
    <citation type="submission" date="2012-06" db="EMBL/GenBank/DDBJ databases">
        <authorList>
            <person name="Fiebig A."/>
        </authorList>
    </citation>
    <scope>NUCLEOTIDE SEQUENCE [LARGE SCALE GENOMIC DNA]</scope>
    <source>
        <strain evidence="2 3">DFL-43</strain>
    </source>
</reference>
<gene>
    <name evidence="2" type="ORF">HPDFL43_04675</name>
</gene>
<evidence type="ECO:0000313" key="2">
    <source>
        <dbReference type="EMBL" id="EDQ33718.1"/>
    </source>
</evidence>
<evidence type="ECO:0000256" key="1">
    <source>
        <dbReference type="SAM" id="SignalP"/>
    </source>
</evidence>
<protein>
    <recommendedName>
        <fullName evidence="4">DUF3617 family protein</fullName>
    </recommendedName>
</protein>
<feature type="signal peptide" evidence="1">
    <location>
        <begin position="1"/>
        <end position="22"/>
    </location>
</feature>
<dbReference type="HOGENOM" id="CLU_1616770_0_0_5"/>
<organism evidence="2 3">
    <name type="scientific">Hoeflea phototrophica (strain DSM 17068 / NCIMB 14078 / DFL-43)</name>
    <dbReference type="NCBI Taxonomy" id="411684"/>
    <lineage>
        <taxon>Bacteria</taxon>
        <taxon>Pseudomonadati</taxon>
        <taxon>Pseudomonadota</taxon>
        <taxon>Alphaproteobacteria</taxon>
        <taxon>Hyphomicrobiales</taxon>
        <taxon>Rhizobiaceae</taxon>
        <taxon>Hoeflea</taxon>
    </lineage>
</organism>
<dbReference type="Proteomes" id="UP000004291">
    <property type="component" value="Chromosome"/>
</dbReference>
<keyword evidence="1" id="KW-0732">Signal</keyword>
<name>A9D3Q3_HOEPD</name>
<dbReference type="RefSeq" id="WP_007196724.1">
    <property type="nucleotide sequence ID" value="NZ_CM002917.1"/>
</dbReference>
<feature type="chain" id="PRO_5002737168" description="DUF3617 family protein" evidence="1">
    <location>
        <begin position="23"/>
        <end position="164"/>
    </location>
</feature>
<comment type="caution">
    <text evidence="2">The sequence shown here is derived from an EMBL/GenBank/DDBJ whole genome shotgun (WGS) entry which is preliminary data.</text>
</comment>
<dbReference type="EMBL" id="ABIA03000002">
    <property type="protein sequence ID" value="EDQ33718.1"/>
    <property type="molecule type" value="Genomic_DNA"/>
</dbReference>
<dbReference type="PROSITE" id="PS51257">
    <property type="entry name" value="PROKAR_LIPOPROTEIN"/>
    <property type="match status" value="1"/>
</dbReference>
<evidence type="ECO:0008006" key="4">
    <source>
        <dbReference type="Google" id="ProtNLM"/>
    </source>
</evidence>
<dbReference type="OrthoDB" id="8115580at2"/>
<proteinExistence type="predicted"/>
<accession>A9D3Q3</accession>
<evidence type="ECO:0000313" key="3">
    <source>
        <dbReference type="Proteomes" id="UP000004291"/>
    </source>
</evidence>
<dbReference type="AlphaFoldDB" id="A9D3Q3"/>